<feature type="chain" id="PRO_5011773956" description="Lipoprotein" evidence="1">
    <location>
        <begin position="21"/>
        <end position="42"/>
    </location>
</feature>
<dbReference type="PROSITE" id="PS51257">
    <property type="entry name" value="PROKAR_LIPOPROTEIN"/>
    <property type="match status" value="1"/>
</dbReference>
<organism evidence="2 3">
    <name type="scientific">Pseudarcicella hirudinis</name>
    <dbReference type="NCBI Taxonomy" id="1079859"/>
    <lineage>
        <taxon>Bacteria</taxon>
        <taxon>Pseudomonadati</taxon>
        <taxon>Bacteroidota</taxon>
        <taxon>Cytophagia</taxon>
        <taxon>Cytophagales</taxon>
        <taxon>Flectobacillaceae</taxon>
        <taxon>Pseudarcicella</taxon>
    </lineage>
</organism>
<sequence length="42" mass="4451">MKKTSIILGLLAVLALASCARRNNCPAYGNTSIDKPAYKGRA</sequence>
<protein>
    <recommendedName>
        <fullName evidence="4">Lipoprotein</fullName>
    </recommendedName>
</protein>
<reference evidence="2 3" key="1">
    <citation type="submission" date="2016-10" db="EMBL/GenBank/DDBJ databases">
        <authorList>
            <person name="de Groot N.N."/>
        </authorList>
    </citation>
    <scope>NUCLEOTIDE SEQUENCE [LARGE SCALE GENOMIC DNA]</scope>
    <source>
        <strain evidence="3">E92,LMG 26720,CCM 7988</strain>
    </source>
</reference>
<evidence type="ECO:0008006" key="4">
    <source>
        <dbReference type="Google" id="ProtNLM"/>
    </source>
</evidence>
<evidence type="ECO:0000256" key="1">
    <source>
        <dbReference type="SAM" id="SignalP"/>
    </source>
</evidence>
<evidence type="ECO:0000313" key="3">
    <source>
        <dbReference type="Proteomes" id="UP000199306"/>
    </source>
</evidence>
<keyword evidence="3" id="KW-1185">Reference proteome</keyword>
<dbReference type="RefSeq" id="WP_262503433.1">
    <property type="nucleotide sequence ID" value="NZ_FOXH01000012.1"/>
</dbReference>
<proteinExistence type="predicted"/>
<dbReference type="Proteomes" id="UP000199306">
    <property type="component" value="Unassembled WGS sequence"/>
</dbReference>
<feature type="signal peptide" evidence="1">
    <location>
        <begin position="1"/>
        <end position="20"/>
    </location>
</feature>
<accession>A0A1I5WRH0</accession>
<name>A0A1I5WRH0_9BACT</name>
<evidence type="ECO:0000313" key="2">
    <source>
        <dbReference type="EMBL" id="SFQ22339.1"/>
    </source>
</evidence>
<gene>
    <name evidence="2" type="ORF">SAMN04515674_112134</name>
</gene>
<dbReference type="AlphaFoldDB" id="A0A1I5WRH0"/>
<keyword evidence="1" id="KW-0732">Signal</keyword>
<dbReference type="EMBL" id="FOXH01000012">
    <property type="protein sequence ID" value="SFQ22339.1"/>
    <property type="molecule type" value="Genomic_DNA"/>
</dbReference>